<dbReference type="Gene3D" id="3.40.190.10">
    <property type="entry name" value="Periplasmic binding protein-like II"/>
    <property type="match status" value="2"/>
</dbReference>
<dbReference type="SUPFAM" id="SSF46785">
    <property type="entry name" value="Winged helix' DNA-binding domain"/>
    <property type="match status" value="1"/>
</dbReference>
<dbReference type="Pfam" id="PF00126">
    <property type="entry name" value="HTH_1"/>
    <property type="match status" value="1"/>
</dbReference>
<dbReference type="OrthoDB" id="9803735at2"/>
<keyword evidence="3" id="KW-0238">DNA-binding</keyword>
<dbReference type="GO" id="GO:0003700">
    <property type="term" value="F:DNA-binding transcription factor activity"/>
    <property type="evidence" value="ECO:0007669"/>
    <property type="project" value="InterPro"/>
</dbReference>
<evidence type="ECO:0000256" key="1">
    <source>
        <dbReference type="ARBA" id="ARBA00009437"/>
    </source>
</evidence>
<keyword evidence="7" id="KW-1185">Reference proteome</keyword>
<accession>A0A2D0NCG1</accession>
<comment type="similarity">
    <text evidence="1">Belongs to the LysR transcriptional regulatory family.</text>
</comment>
<keyword evidence="4" id="KW-0804">Transcription</keyword>
<dbReference type="AlphaFoldDB" id="A0A2D0NCG1"/>
<protein>
    <submittedName>
        <fullName evidence="6">LysR family transcriptional regulator</fullName>
    </submittedName>
</protein>
<dbReference type="Gene3D" id="1.10.10.10">
    <property type="entry name" value="Winged helix-like DNA-binding domain superfamily/Winged helix DNA-binding domain"/>
    <property type="match status" value="1"/>
</dbReference>
<evidence type="ECO:0000256" key="3">
    <source>
        <dbReference type="ARBA" id="ARBA00023125"/>
    </source>
</evidence>
<dbReference type="InterPro" id="IPR000847">
    <property type="entry name" value="LysR_HTH_N"/>
</dbReference>
<dbReference type="InterPro" id="IPR036390">
    <property type="entry name" value="WH_DNA-bd_sf"/>
</dbReference>
<dbReference type="RefSeq" id="WP_099150175.1">
    <property type="nucleotide sequence ID" value="NZ_PDUD01000018.1"/>
</dbReference>
<evidence type="ECO:0000256" key="4">
    <source>
        <dbReference type="ARBA" id="ARBA00023163"/>
    </source>
</evidence>
<dbReference type="GO" id="GO:0032993">
    <property type="term" value="C:protein-DNA complex"/>
    <property type="evidence" value="ECO:0007669"/>
    <property type="project" value="TreeGrafter"/>
</dbReference>
<comment type="caution">
    <text evidence="6">The sequence shown here is derived from an EMBL/GenBank/DDBJ whole genome shotgun (WGS) entry which is preliminary data.</text>
</comment>
<keyword evidence="2" id="KW-0805">Transcription regulation</keyword>
<organism evidence="6 7">
    <name type="scientific">Flavilitoribacter nigricans (strain ATCC 23147 / DSM 23189 / NBRC 102662 / NCIMB 1420 / SS-2)</name>
    <name type="common">Lewinella nigricans</name>
    <dbReference type="NCBI Taxonomy" id="1122177"/>
    <lineage>
        <taxon>Bacteria</taxon>
        <taxon>Pseudomonadati</taxon>
        <taxon>Bacteroidota</taxon>
        <taxon>Saprospiria</taxon>
        <taxon>Saprospirales</taxon>
        <taxon>Lewinellaceae</taxon>
        <taxon>Flavilitoribacter</taxon>
    </lineage>
</organism>
<name>A0A2D0NCG1_FLAN2</name>
<dbReference type="FunFam" id="1.10.10.10:FF:000001">
    <property type="entry name" value="LysR family transcriptional regulator"/>
    <property type="match status" value="1"/>
</dbReference>
<dbReference type="Proteomes" id="UP000223913">
    <property type="component" value="Unassembled WGS sequence"/>
</dbReference>
<dbReference type="SUPFAM" id="SSF53850">
    <property type="entry name" value="Periplasmic binding protein-like II"/>
    <property type="match status" value="1"/>
</dbReference>
<reference evidence="6 7" key="1">
    <citation type="submission" date="2017-10" db="EMBL/GenBank/DDBJ databases">
        <title>The draft genome sequence of Lewinella nigricans NBRC 102662.</title>
        <authorList>
            <person name="Wang K."/>
        </authorList>
    </citation>
    <scope>NUCLEOTIDE SEQUENCE [LARGE SCALE GENOMIC DNA]</scope>
    <source>
        <strain evidence="6 7">NBRC 102662</strain>
    </source>
</reference>
<dbReference type="PROSITE" id="PS50931">
    <property type="entry name" value="HTH_LYSR"/>
    <property type="match status" value="1"/>
</dbReference>
<dbReference type="InterPro" id="IPR036388">
    <property type="entry name" value="WH-like_DNA-bd_sf"/>
</dbReference>
<evidence type="ECO:0000313" key="7">
    <source>
        <dbReference type="Proteomes" id="UP000223913"/>
    </source>
</evidence>
<feature type="domain" description="HTH lysR-type" evidence="5">
    <location>
        <begin position="1"/>
        <end position="58"/>
    </location>
</feature>
<dbReference type="InterPro" id="IPR005119">
    <property type="entry name" value="LysR_subst-bd"/>
</dbReference>
<evidence type="ECO:0000259" key="5">
    <source>
        <dbReference type="PROSITE" id="PS50931"/>
    </source>
</evidence>
<sequence>MELRQLKYFLVLAEELHFKRAAEKLFIVQPALSKQIKNLEEETGVKLFDRSKRKVELTEAGKYFRDEVSRLLKQLEQLNNRVRLVSEGELGEIRIGYVGSCIHTFLPDIISRLHEKYPNIHLYLDEMTSSAQLKALRSGALDLAFCRNPDLPGRFGRQLVFDETFSIVLPGGHPLRNEDFRSVAQLENEAFILPKQSDGNDYFRLQLSICEEAGFTPNVVHETVHGHTALALVDQSFGISILPTSFQRVTSADVRFLELRDISQRSEITAVWDRQNPNPALRKLLLLIQENIPGEKH</sequence>
<dbReference type="PRINTS" id="PR00039">
    <property type="entry name" value="HTHLYSR"/>
</dbReference>
<dbReference type="GO" id="GO:0003677">
    <property type="term" value="F:DNA binding"/>
    <property type="evidence" value="ECO:0007669"/>
    <property type="project" value="UniProtKB-KW"/>
</dbReference>
<dbReference type="Pfam" id="PF03466">
    <property type="entry name" value="LysR_substrate"/>
    <property type="match status" value="1"/>
</dbReference>
<dbReference type="PANTHER" id="PTHR30346:SF0">
    <property type="entry name" value="HCA OPERON TRANSCRIPTIONAL ACTIVATOR HCAR"/>
    <property type="match status" value="1"/>
</dbReference>
<dbReference type="PANTHER" id="PTHR30346">
    <property type="entry name" value="TRANSCRIPTIONAL DUAL REGULATOR HCAR-RELATED"/>
    <property type="match status" value="1"/>
</dbReference>
<evidence type="ECO:0000313" key="6">
    <source>
        <dbReference type="EMBL" id="PHN06191.1"/>
    </source>
</evidence>
<proteinExistence type="inferred from homology"/>
<evidence type="ECO:0000256" key="2">
    <source>
        <dbReference type="ARBA" id="ARBA00023015"/>
    </source>
</evidence>
<gene>
    <name evidence="6" type="ORF">CRP01_11455</name>
</gene>
<dbReference type="EMBL" id="PDUD01000018">
    <property type="protein sequence ID" value="PHN06191.1"/>
    <property type="molecule type" value="Genomic_DNA"/>
</dbReference>